<proteinExistence type="predicted"/>
<reference evidence="2" key="1">
    <citation type="submission" date="2017-04" db="EMBL/GenBank/DDBJ databases">
        <title>Function of individual gut microbiota members based on whole genome sequencing of pure cultures obtained from chicken caecum.</title>
        <authorList>
            <person name="Medvecky M."/>
            <person name="Cejkova D."/>
            <person name="Polansky O."/>
            <person name="Karasova D."/>
            <person name="Kubasova T."/>
            <person name="Cizek A."/>
            <person name="Rychlik I."/>
        </authorList>
    </citation>
    <scope>NUCLEOTIDE SEQUENCE [LARGE SCALE GENOMIC DNA]</scope>
    <source>
        <strain evidence="2">An189</strain>
    </source>
</reference>
<accession>A0A1Y4JJG7</accession>
<dbReference type="RefSeq" id="WP_087413244.1">
    <property type="nucleotide sequence ID" value="NZ_CAUBEL010000040.1"/>
</dbReference>
<dbReference type="EMBL" id="NFKE01000011">
    <property type="protein sequence ID" value="OUP32644.1"/>
    <property type="molecule type" value="Genomic_DNA"/>
</dbReference>
<evidence type="ECO:0000313" key="2">
    <source>
        <dbReference type="Proteomes" id="UP000196587"/>
    </source>
</evidence>
<comment type="caution">
    <text evidence="1">The sequence shown here is derived from an EMBL/GenBank/DDBJ whole genome shotgun (WGS) entry which is preliminary data.</text>
</comment>
<name>A0A1Y4JJG7_9BACE</name>
<evidence type="ECO:0008006" key="3">
    <source>
        <dbReference type="Google" id="ProtNLM"/>
    </source>
</evidence>
<gene>
    <name evidence="1" type="ORF">B5F24_13705</name>
</gene>
<dbReference type="AlphaFoldDB" id="A0A1Y4JJG7"/>
<dbReference type="Proteomes" id="UP000196587">
    <property type="component" value="Unassembled WGS sequence"/>
</dbReference>
<organism evidence="1 2">
    <name type="scientific">Bacteroides clarus</name>
    <dbReference type="NCBI Taxonomy" id="626929"/>
    <lineage>
        <taxon>Bacteria</taxon>
        <taxon>Pseudomonadati</taxon>
        <taxon>Bacteroidota</taxon>
        <taxon>Bacteroidia</taxon>
        <taxon>Bacteroidales</taxon>
        <taxon>Bacteroidaceae</taxon>
        <taxon>Bacteroides</taxon>
    </lineage>
</organism>
<sequence length="128" mass="14870">MITSSDAGIIVYNDCKAFGLPLYRSWSFPKKKVDTERVVVLSKRQTSDTYWNRGFIEVNFCVPDYKQNANLKRLNELERLAVEALDSVGYYKGSWYQYSVESHGIEEDTDLNCHFVNVKLLFEVLNIN</sequence>
<protein>
    <recommendedName>
        <fullName evidence="3">DUF3168 domain-containing protein</fullName>
    </recommendedName>
</protein>
<evidence type="ECO:0000313" key="1">
    <source>
        <dbReference type="EMBL" id="OUP32644.1"/>
    </source>
</evidence>